<name>A0A444X789_ARAHY</name>
<accession>A0A444X789</accession>
<dbReference type="AlphaFoldDB" id="A0A444X789"/>
<dbReference type="Proteomes" id="UP000289738">
    <property type="component" value="Chromosome B10"/>
</dbReference>
<protein>
    <submittedName>
        <fullName evidence="1">Uncharacterized protein</fullName>
    </submittedName>
</protein>
<keyword evidence="2" id="KW-1185">Reference proteome</keyword>
<gene>
    <name evidence="1" type="ORF">Ahy_B10g105099</name>
</gene>
<comment type="caution">
    <text evidence="1">The sequence shown here is derived from an EMBL/GenBank/DDBJ whole genome shotgun (WGS) entry which is preliminary data.</text>
</comment>
<organism evidence="1 2">
    <name type="scientific">Arachis hypogaea</name>
    <name type="common">Peanut</name>
    <dbReference type="NCBI Taxonomy" id="3818"/>
    <lineage>
        <taxon>Eukaryota</taxon>
        <taxon>Viridiplantae</taxon>
        <taxon>Streptophyta</taxon>
        <taxon>Embryophyta</taxon>
        <taxon>Tracheophyta</taxon>
        <taxon>Spermatophyta</taxon>
        <taxon>Magnoliopsida</taxon>
        <taxon>eudicotyledons</taxon>
        <taxon>Gunneridae</taxon>
        <taxon>Pentapetalae</taxon>
        <taxon>rosids</taxon>
        <taxon>fabids</taxon>
        <taxon>Fabales</taxon>
        <taxon>Fabaceae</taxon>
        <taxon>Papilionoideae</taxon>
        <taxon>50 kb inversion clade</taxon>
        <taxon>dalbergioids sensu lato</taxon>
        <taxon>Dalbergieae</taxon>
        <taxon>Pterocarpus clade</taxon>
        <taxon>Arachis</taxon>
    </lineage>
</organism>
<proteinExistence type="predicted"/>
<dbReference type="EMBL" id="SDMP01000020">
    <property type="protein sequence ID" value="RYQ85532.1"/>
    <property type="molecule type" value="Genomic_DNA"/>
</dbReference>
<sequence length="191" mass="21740">MNYFKKKFEFDYAASTEILAANPSDIPPVEWAAFVDHYMDYPKTKKQCLQNTKNHEKLIVSHVSGSKSNARRATQMYYYTISIKLARKIGKACMLKQGYYFNFDIERWELCKGGRTTVSRKLAEHLPEDKECAAAEGIHSKVLAHPDDAIEKETEAATLRPTIVAEPSKPSPLRESPPLLLLHVRGREAVR</sequence>
<evidence type="ECO:0000313" key="2">
    <source>
        <dbReference type="Proteomes" id="UP000289738"/>
    </source>
</evidence>
<evidence type="ECO:0000313" key="1">
    <source>
        <dbReference type="EMBL" id="RYQ85532.1"/>
    </source>
</evidence>
<reference evidence="1 2" key="1">
    <citation type="submission" date="2019-01" db="EMBL/GenBank/DDBJ databases">
        <title>Sequencing of cultivated peanut Arachis hypogaea provides insights into genome evolution and oil improvement.</title>
        <authorList>
            <person name="Chen X."/>
        </authorList>
    </citation>
    <scope>NUCLEOTIDE SEQUENCE [LARGE SCALE GENOMIC DNA]</scope>
    <source>
        <strain evidence="2">cv. Fuhuasheng</strain>
        <tissue evidence="1">Leaves</tissue>
    </source>
</reference>